<organism evidence="1 2">
    <name type="scientific">Candidatus Methylacidiphilum fumarolicum</name>
    <dbReference type="NCBI Taxonomy" id="591154"/>
    <lineage>
        <taxon>Bacteria</taxon>
        <taxon>Pseudomonadati</taxon>
        <taxon>Verrucomicrobiota</taxon>
        <taxon>Methylacidiphilae</taxon>
        <taxon>Methylacidiphilales</taxon>
        <taxon>Methylacidiphilaceae</taxon>
        <taxon>Methylacidiphilum (ex Ratnadevi et al. 2023)</taxon>
    </lineage>
</organism>
<dbReference type="RefSeq" id="WP_045086630.1">
    <property type="nucleotide sequence ID" value="NZ_JAHXRZ010000008.1"/>
</dbReference>
<keyword evidence="2" id="KW-1185">Reference proteome</keyword>
<evidence type="ECO:0000313" key="1">
    <source>
        <dbReference type="EMBL" id="CAI9085680.1"/>
    </source>
</evidence>
<gene>
    <name evidence="1" type="ORF">MFUM_1328</name>
</gene>
<accession>A0ABN8XEI5</accession>
<proteinExistence type="predicted"/>
<dbReference type="Proteomes" id="UP001161497">
    <property type="component" value="Chromosome"/>
</dbReference>
<reference evidence="1" key="1">
    <citation type="submission" date="2023-03" db="EMBL/GenBank/DDBJ databases">
        <authorList>
            <person name="Cremers G."/>
            <person name="Picone N."/>
        </authorList>
    </citation>
    <scope>NUCLEOTIDE SEQUENCE</scope>
    <source>
        <strain evidence="1">Sample_alias</strain>
    </source>
</reference>
<name>A0ABN8XEI5_9BACT</name>
<protein>
    <submittedName>
        <fullName evidence="1">Uncharacterized protein</fullName>
    </submittedName>
</protein>
<evidence type="ECO:0000313" key="2">
    <source>
        <dbReference type="Proteomes" id="UP001161497"/>
    </source>
</evidence>
<dbReference type="EMBL" id="OX458932">
    <property type="protein sequence ID" value="CAI9085680.1"/>
    <property type="molecule type" value="Genomic_DNA"/>
</dbReference>
<sequence length="97" mass="11001">MIEPLGEFQHLHVPDLRGEGRVQYISLMGLESGKSEIRGDIRLVLNERRVEIHYSAAVKISKRREGEAGLSKVFTDDHGKRYEKGCGELLVRLSCVH</sequence>